<dbReference type="GO" id="GO:0000400">
    <property type="term" value="F:four-way junction DNA binding"/>
    <property type="evidence" value="ECO:0007669"/>
    <property type="project" value="TreeGrafter"/>
</dbReference>
<evidence type="ECO:0000313" key="2">
    <source>
        <dbReference type="Proteomes" id="UP001219568"/>
    </source>
</evidence>
<dbReference type="SUPFAM" id="SSF52540">
    <property type="entry name" value="P-loop containing nucleoside triphosphate hydrolases"/>
    <property type="match status" value="1"/>
</dbReference>
<keyword evidence="2" id="KW-1185">Reference proteome</keyword>
<reference evidence="1" key="2">
    <citation type="submission" date="2023-01" db="EMBL/GenBank/DDBJ databases">
        <authorList>
            <person name="Petersen C."/>
        </authorList>
    </citation>
    <scope>NUCLEOTIDE SEQUENCE</scope>
    <source>
        <strain evidence="1">IBT 15450</strain>
    </source>
</reference>
<sequence>MAAYLGEKSLADVHHEGLDEILSELTQFYPGLASHDSHSLGVPVLDALLEIFAPKKSAVPPNALLGDRLQSRRERDQGQFGEFLTEDEEMLLHSQAQTDHVEMPGEVHLPDETDPSATLSRDPESIKKRPLPVVEISSSLSASGKSQLLYYLTALAILPRSHGGLPLGGRESAVIFIDTDNRFDAERLRVVARGIILQQQLQTDPDAKDQPAGATLGHELESLLVSSLQHVHVFRPQSSSALLATLHSLDTYLFDLSRHRSASRALQMIAIDSATAFIWQDRLRDEIARIEEIGRPRAEVDRERERNQSFHLSDLYVELAMVLKRLQGLFQCAIVFTTISGTRAAPSSDGQSGPGLYDWPQSRTPALRPALPAPWGTFPTLRLIVHRSSVRPFPPSMAPQAAIKDAHLRQSVVHQGKVSVCVNAWGRVDWPRQVVEAIEANNGGSFSFYVRESDVEIPKPDE</sequence>
<dbReference type="GO" id="GO:0005657">
    <property type="term" value="C:replication fork"/>
    <property type="evidence" value="ECO:0007669"/>
    <property type="project" value="InterPro"/>
</dbReference>
<gene>
    <name evidence="1" type="ORF">N7460_000033</name>
</gene>
<comment type="caution">
    <text evidence="1">The sequence shown here is derived from an EMBL/GenBank/DDBJ whole genome shotgun (WGS) entry which is preliminary data.</text>
</comment>
<dbReference type="GO" id="GO:0033063">
    <property type="term" value="C:Rad51B-Rad51C-Rad51D-XRCC2 complex"/>
    <property type="evidence" value="ECO:0007669"/>
    <property type="project" value="InterPro"/>
</dbReference>
<dbReference type="PANTHER" id="PTHR46644:SF2">
    <property type="entry name" value="DNA REPAIR PROTEIN XRCC2"/>
    <property type="match status" value="1"/>
</dbReference>
<reference evidence="1" key="1">
    <citation type="journal article" date="2023" name="IMA Fungus">
        <title>Comparative genomic study of the Penicillium genus elucidates a diverse pangenome and 15 lateral gene transfer events.</title>
        <authorList>
            <person name="Petersen C."/>
            <person name="Sorensen T."/>
            <person name="Nielsen M.R."/>
            <person name="Sondergaard T.E."/>
            <person name="Sorensen J.L."/>
            <person name="Fitzpatrick D.A."/>
            <person name="Frisvad J.C."/>
            <person name="Nielsen K.L."/>
        </authorList>
    </citation>
    <scope>NUCLEOTIDE SEQUENCE</scope>
    <source>
        <strain evidence="1">IBT 15450</strain>
    </source>
</reference>
<evidence type="ECO:0008006" key="3">
    <source>
        <dbReference type="Google" id="ProtNLM"/>
    </source>
</evidence>
<organism evidence="1 2">
    <name type="scientific">Penicillium canescens</name>
    <dbReference type="NCBI Taxonomy" id="5083"/>
    <lineage>
        <taxon>Eukaryota</taxon>
        <taxon>Fungi</taxon>
        <taxon>Dikarya</taxon>
        <taxon>Ascomycota</taxon>
        <taxon>Pezizomycotina</taxon>
        <taxon>Eurotiomycetes</taxon>
        <taxon>Eurotiomycetidae</taxon>
        <taxon>Eurotiales</taxon>
        <taxon>Aspergillaceae</taxon>
        <taxon>Penicillium</taxon>
    </lineage>
</organism>
<dbReference type="PANTHER" id="PTHR46644">
    <property type="entry name" value="DNA REPAIR PROTEIN XRCC2"/>
    <property type="match status" value="1"/>
</dbReference>
<dbReference type="GO" id="GO:0000724">
    <property type="term" value="P:double-strand break repair via homologous recombination"/>
    <property type="evidence" value="ECO:0007669"/>
    <property type="project" value="InterPro"/>
</dbReference>
<dbReference type="CDD" id="cd19490">
    <property type="entry name" value="XRCC2"/>
    <property type="match status" value="1"/>
</dbReference>
<evidence type="ECO:0000313" key="1">
    <source>
        <dbReference type="EMBL" id="KAJ6056759.1"/>
    </source>
</evidence>
<dbReference type="EMBL" id="JAQJZL010000001">
    <property type="protein sequence ID" value="KAJ6056759.1"/>
    <property type="molecule type" value="Genomic_DNA"/>
</dbReference>
<dbReference type="InterPro" id="IPR027417">
    <property type="entry name" value="P-loop_NTPase"/>
</dbReference>
<dbReference type="GO" id="GO:0005815">
    <property type="term" value="C:microtubule organizing center"/>
    <property type="evidence" value="ECO:0007669"/>
    <property type="project" value="TreeGrafter"/>
</dbReference>
<dbReference type="InterPro" id="IPR030547">
    <property type="entry name" value="XRCC2"/>
</dbReference>
<dbReference type="Gene3D" id="3.40.50.300">
    <property type="entry name" value="P-loop containing nucleotide triphosphate hydrolases"/>
    <property type="match status" value="1"/>
</dbReference>
<dbReference type="Proteomes" id="UP001219568">
    <property type="component" value="Unassembled WGS sequence"/>
</dbReference>
<protein>
    <recommendedName>
        <fullName evidence="3">DNA recombination and repair protein Rad51-like C-terminal domain-containing protein</fullName>
    </recommendedName>
</protein>
<proteinExistence type="predicted"/>
<dbReference type="AlphaFoldDB" id="A0AAD6INQ6"/>
<dbReference type="GO" id="GO:0042148">
    <property type="term" value="P:DNA strand invasion"/>
    <property type="evidence" value="ECO:0007669"/>
    <property type="project" value="TreeGrafter"/>
</dbReference>
<name>A0AAD6INQ6_PENCN</name>
<accession>A0AAD6INQ6</accession>